<protein>
    <submittedName>
        <fullName evidence="1">Uncharacterized protein</fullName>
    </submittedName>
</protein>
<gene>
    <name evidence="1" type="ORF">B296_00003769</name>
</gene>
<accession>A0A427BBJ9</accession>
<evidence type="ECO:0000313" key="2">
    <source>
        <dbReference type="Proteomes" id="UP000287651"/>
    </source>
</evidence>
<dbReference type="AlphaFoldDB" id="A0A427BBJ9"/>
<proteinExistence type="predicted"/>
<reference evidence="1 2" key="1">
    <citation type="journal article" date="2014" name="Agronomy (Basel)">
        <title>A Draft Genome Sequence for Ensete ventricosum, the Drought-Tolerant Tree Against Hunger.</title>
        <authorList>
            <person name="Harrison J."/>
            <person name="Moore K.A."/>
            <person name="Paszkiewicz K."/>
            <person name="Jones T."/>
            <person name="Grant M."/>
            <person name="Ambacheew D."/>
            <person name="Muzemil S."/>
            <person name="Studholme D.J."/>
        </authorList>
    </citation>
    <scope>NUCLEOTIDE SEQUENCE [LARGE SCALE GENOMIC DNA]</scope>
</reference>
<dbReference type="EMBL" id="AMZH03000044">
    <property type="protein sequence ID" value="RRT85905.1"/>
    <property type="molecule type" value="Genomic_DNA"/>
</dbReference>
<sequence>MGEIILCSPLVVWYREEAAVPSIDCNHEQCEHKQSMSVRAREFTRKTLHLNTLGEAPKGEALGEAVLVQCSPLLSSSNPPLKAQS</sequence>
<organism evidence="1 2">
    <name type="scientific">Ensete ventricosum</name>
    <name type="common">Abyssinian banana</name>
    <name type="synonym">Musa ensete</name>
    <dbReference type="NCBI Taxonomy" id="4639"/>
    <lineage>
        <taxon>Eukaryota</taxon>
        <taxon>Viridiplantae</taxon>
        <taxon>Streptophyta</taxon>
        <taxon>Embryophyta</taxon>
        <taxon>Tracheophyta</taxon>
        <taxon>Spermatophyta</taxon>
        <taxon>Magnoliopsida</taxon>
        <taxon>Liliopsida</taxon>
        <taxon>Zingiberales</taxon>
        <taxon>Musaceae</taxon>
        <taxon>Ensete</taxon>
    </lineage>
</organism>
<evidence type="ECO:0000313" key="1">
    <source>
        <dbReference type="EMBL" id="RRT85905.1"/>
    </source>
</evidence>
<dbReference type="Proteomes" id="UP000287651">
    <property type="component" value="Unassembled WGS sequence"/>
</dbReference>
<name>A0A427BBJ9_ENSVE</name>
<comment type="caution">
    <text evidence="1">The sequence shown here is derived from an EMBL/GenBank/DDBJ whole genome shotgun (WGS) entry which is preliminary data.</text>
</comment>